<protein>
    <submittedName>
        <fullName evidence="8">Nucleotide-diphospho-sugar transferase</fullName>
    </submittedName>
</protein>
<dbReference type="Gene3D" id="3.90.550.20">
    <property type="match status" value="1"/>
</dbReference>
<dbReference type="PANTHER" id="PTHR32385">
    <property type="entry name" value="MANNOSYL PHOSPHORYLINOSITOL CERAMIDE SYNTHASE"/>
    <property type="match status" value="1"/>
</dbReference>
<keyword evidence="9" id="KW-1185">Reference proteome</keyword>
<dbReference type="AlphaFoldDB" id="A0AAJ0C0J5"/>
<dbReference type="InterPro" id="IPR029044">
    <property type="entry name" value="Nucleotide-diphossugar_trans"/>
</dbReference>
<proteinExistence type="inferred from homology"/>
<reference evidence="8" key="1">
    <citation type="submission" date="2023-06" db="EMBL/GenBank/DDBJ databases">
        <title>Genome-scale phylogeny and comparative genomics of the fungal order Sordariales.</title>
        <authorList>
            <consortium name="Lawrence Berkeley National Laboratory"/>
            <person name="Hensen N."/>
            <person name="Bonometti L."/>
            <person name="Westerberg I."/>
            <person name="Brannstrom I.O."/>
            <person name="Guillou S."/>
            <person name="Cros-Aarteil S."/>
            <person name="Calhoun S."/>
            <person name="Haridas S."/>
            <person name="Kuo A."/>
            <person name="Mondo S."/>
            <person name="Pangilinan J."/>
            <person name="Riley R."/>
            <person name="Labutti K."/>
            <person name="Andreopoulos B."/>
            <person name="Lipzen A."/>
            <person name="Chen C."/>
            <person name="Yanf M."/>
            <person name="Daum C."/>
            <person name="Ng V."/>
            <person name="Clum A."/>
            <person name="Steindorff A."/>
            <person name="Ohm R."/>
            <person name="Martin F."/>
            <person name="Silar P."/>
            <person name="Natvig D."/>
            <person name="Lalanne C."/>
            <person name="Gautier V."/>
            <person name="Ament-Velasquez S.L."/>
            <person name="Kruys A."/>
            <person name="Hutchinson M.I."/>
            <person name="Powell A.J."/>
            <person name="Barry K."/>
            <person name="Miller A.N."/>
            <person name="Grigoriev I.V."/>
            <person name="Debuchy R."/>
            <person name="Gladieux P."/>
            <person name="Thoren M.H."/>
            <person name="Johannesson H."/>
        </authorList>
    </citation>
    <scope>NUCLEOTIDE SEQUENCE</scope>
    <source>
        <strain evidence="8">8032-3</strain>
    </source>
</reference>
<gene>
    <name evidence="8" type="ORF">QBC33DRAFT_544339</name>
</gene>
<dbReference type="Pfam" id="PF04488">
    <property type="entry name" value="Gly_transf_sug"/>
    <property type="match status" value="1"/>
</dbReference>
<comment type="subcellular location">
    <subcellularLocation>
        <location evidence="1">Membrane</location>
    </subcellularLocation>
</comment>
<evidence type="ECO:0000256" key="6">
    <source>
        <dbReference type="ARBA" id="ARBA00023136"/>
    </source>
</evidence>
<dbReference type="GO" id="GO:0000030">
    <property type="term" value="F:mannosyltransferase activity"/>
    <property type="evidence" value="ECO:0007669"/>
    <property type="project" value="TreeGrafter"/>
</dbReference>
<dbReference type="SUPFAM" id="SSF53448">
    <property type="entry name" value="Nucleotide-diphospho-sugar transferases"/>
    <property type="match status" value="1"/>
</dbReference>
<keyword evidence="6 7" id="KW-0472">Membrane</keyword>
<evidence type="ECO:0000313" key="9">
    <source>
        <dbReference type="Proteomes" id="UP001244011"/>
    </source>
</evidence>
<dbReference type="GO" id="GO:0051999">
    <property type="term" value="P:mannosyl-inositol phosphorylceramide biosynthetic process"/>
    <property type="evidence" value="ECO:0007669"/>
    <property type="project" value="TreeGrafter"/>
</dbReference>
<dbReference type="InterPro" id="IPR051706">
    <property type="entry name" value="Glycosyltransferase_domain"/>
</dbReference>
<comment type="similarity">
    <text evidence="2">Belongs to the glycosyltransferase 32 family.</text>
</comment>
<evidence type="ECO:0000256" key="3">
    <source>
        <dbReference type="ARBA" id="ARBA00022679"/>
    </source>
</evidence>
<dbReference type="EMBL" id="MU839015">
    <property type="protein sequence ID" value="KAK1765456.1"/>
    <property type="molecule type" value="Genomic_DNA"/>
</dbReference>
<evidence type="ECO:0000313" key="8">
    <source>
        <dbReference type="EMBL" id="KAK1765456.1"/>
    </source>
</evidence>
<sequence length="335" mass="38878">MRLRLKTVSIALLVLLLSVALLVCAVTRIVSFVNLFFEHSGIALTQAEVARAHNASDPDPRPQVIPKITHQVFHNWRDPGNDTLPVDWIAARQTCIDRNPDWNHMLWTEKASRDLIATEYPWFLNTYDGYRFPVQRVDAIRYFLILHYGGIYIDLDHACPTSLEPLLYYPAWIADSGRDTLNNNILAGRPNHPFWSLLAQSLRAYDYNYVFPYITISYASGQWFETDIWEKYHAMLPDPDKAGSQENRLYRLIMENENTDGWIFFTQERGGTWKNWDNQLFLWIGDNLALLALGVCVILGLATWLAVRAVRRMRRRTRGYIPLEGRPDKDDDDFA</sequence>
<accession>A0AAJ0C0J5</accession>
<dbReference type="InterPro" id="IPR007577">
    <property type="entry name" value="GlycoTrfase_DXD_sugar-bd_CS"/>
</dbReference>
<feature type="transmembrane region" description="Helical" evidence="7">
    <location>
        <begin position="288"/>
        <end position="307"/>
    </location>
</feature>
<evidence type="ECO:0000256" key="5">
    <source>
        <dbReference type="ARBA" id="ARBA00022989"/>
    </source>
</evidence>
<dbReference type="PANTHER" id="PTHR32385:SF20">
    <property type="entry name" value="MANNOSYL PHOSPHORYLINOSITOL CERAMIDE SYNTHASE CSH1-RELATED"/>
    <property type="match status" value="1"/>
</dbReference>
<keyword evidence="3 8" id="KW-0808">Transferase</keyword>
<evidence type="ECO:0000256" key="4">
    <source>
        <dbReference type="ARBA" id="ARBA00022692"/>
    </source>
</evidence>
<organism evidence="8 9">
    <name type="scientific">Phialemonium atrogriseum</name>
    <dbReference type="NCBI Taxonomy" id="1093897"/>
    <lineage>
        <taxon>Eukaryota</taxon>
        <taxon>Fungi</taxon>
        <taxon>Dikarya</taxon>
        <taxon>Ascomycota</taxon>
        <taxon>Pezizomycotina</taxon>
        <taxon>Sordariomycetes</taxon>
        <taxon>Sordariomycetidae</taxon>
        <taxon>Cephalothecales</taxon>
        <taxon>Cephalothecaceae</taxon>
        <taxon>Phialemonium</taxon>
    </lineage>
</organism>
<keyword evidence="4 7" id="KW-0812">Transmembrane</keyword>
<evidence type="ECO:0000256" key="2">
    <source>
        <dbReference type="ARBA" id="ARBA00009003"/>
    </source>
</evidence>
<dbReference type="Proteomes" id="UP001244011">
    <property type="component" value="Unassembled WGS sequence"/>
</dbReference>
<dbReference type="GO" id="GO:0016020">
    <property type="term" value="C:membrane"/>
    <property type="evidence" value="ECO:0007669"/>
    <property type="project" value="UniProtKB-SubCell"/>
</dbReference>
<dbReference type="GeneID" id="85311633"/>
<name>A0AAJ0C0J5_9PEZI</name>
<dbReference type="RefSeq" id="XP_060281669.1">
    <property type="nucleotide sequence ID" value="XM_060428446.1"/>
</dbReference>
<evidence type="ECO:0000256" key="7">
    <source>
        <dbReference type="SAM" id="Phobius"/>
    </source>
</evidence>
<keyword evidence="5 7" id="KW-1133">Transmembrane helix</keyword>
<evidence type="ECO:0000256" key="1">
    <source>
        <dbReference type="ARBA" id="ARBA00004370"/>
    </source>
</evidence>
<comment type="caution">
    <text evidence="8">The sequence shown here is derived from an EMBL/GenBank/DDBJ whole genome shotgun (WGS) entry which is preliminary data.</text>
</comment>